<accession>A0A6G4UBA6</accession>
<organism evidence="3 4">
    <name type="scientific">Streptomyces coryli</name>
    <dbReference type="NCBI Taxonomy" id="1128680"/>
    <lineage>
        <taxon>Bacteria</taxon>
        <taxon>Bacillati</taxon>
        <taxon>Actinomycetota</taxon>
        <taxon>Actinomycetes</taxon>
        <taxon>Kitasatosporales</taxon>
        <taxon>Streptomycetaceae</taxon>
        <taxon>Streptomyces</taxon>
    </lineage>
</organism>
<feature type="region of interest" description="Disordered" evidence="1">
    <location>
        <begin position="149"/>
        <end position="170"/>
    </location>
</feature>
<feature type="transmembrane region" description="Helical" evidence="2">
    <location>
        <begin position="86"/>
        <end position="108"/>
    </location>
</feature>
<dbReference type="EMBL" id="JAAKZV010000246">
    <property type="protein sequence ID" value="NGN68966.1"/>
    <property type="molecule type" value="Genomic_DNA"/>
</dbReference>
<comment type="caution">
    <text evidence="3">The sequence shown here is derived from an EMBL/GenBank/DDBJ whole genome shotgun (WGS) entry which is preliminary data.</text>
</comment>
<feature type="transmembrane region" description="Helical" evidence="2">
    <location>
        <begin position="114"/>
        <end position="136"/>
    </location>
</feature>
<reference evidence="3 4" key="1">
    <citation type="submission" date="2020-02" db="EMBL/GenBank/DDBJ databases">
        <title>Whole-genome analyses of novel actinobacteria.</title>
        <authorList>
            <person name="Sahin N."/>
        </authorList>
    </citation>
    <scope>NUCLEOTIDE SEQUENCE [LARGE SCALE GENOMIC DNA]</scope>
    <source>
        <strain evidence="3 4">A7024</strain>
    </source>
</reference>
<evidence type="ECO:0000313" key="4">
    <source>
        <dbReference type="Proteomes" id="UP000481583"/>
    </source>
</evidence>
<keyword evidence="2" id="KW-1133">Transmembrane helix</keyword>
<keyword evidence="4" id="KW-1185">Reference proteome</keyword>
<evidence type="ECO:0000256" key="1">
    <source>
        <dbReference type="SAM" id="MobiDB-lite"/>
    </source>
</evidence>
<evidence type="ECO:0000313" key="3">
    <source>
        <dbReference type="EMBL" id="NGN68966.1"/>
    </source>
</evidence>
<keyword evidence="2" id="KW-0812">Transmembrane</keyword>
<name>A0A6G4UBA6_9ACTN</name>
<gene>
    <name evidence="3" type="ORF">G5C51_34395</name>
</gene>
<proteinExistence type="predicted"/>
<keyword evidence="2" id="KW-0472">Membrane</keyword>
<dbReference type="RefSeq" id="WP_165243413.1">
    <property type="nucleotide sequence ID" value="NZ_JAAKZV010000246.1"/>
</dbReference>
<dbReference type="Proteomes" id="UP000481583">
    <property type="component" value="Unassembled WGS sequence"/>
</dbReference>
<dbReference type="AlphaFoldDB" id="A0A6G4UBA6"/>
<sequence length="170" mass="17904">MYIPRNALSGSRRSRLVNGGLLTLITTVLGAALTAAAVNSTDAPLSLAAFASTALSAWLLTWWCVRFCYVNYRAAEGAEPPEDPSGWPWLVAPAVLAAILLVTGFRALRDGETGSAIGSFVFGGFLLLVAGLLLFVQLSLRAGRRAPDPAATAAAQPQHPRRAWGSIDRG</sequence>
<feature type="transmembrane region" description="Helical" evidence="2">
    <location>
        <begin position="21"/>
        <end position="39"/>
    </location>
</feature>
<evidence type="ECO:0000256" key="2">
    <source>
        <dbReference type="SAM" id="Phobius"/>
    </source>
</evidence>
<protein>
    <submittedName>
        <fullName evidence="3">Uncharacterized protein</fullName>
    </submittedName>
</protein>
<feature type="transmembrane region" description="Helical" evidence="2">
    <location>
        <begin position="45"/>
        <end position="65"/>
    </location>
</feature>
<feature type="compositionally biased region" description="Low complexity" evidence="1">
    <location>
        <begin position="149"/>
        <end position="158"/>
    </location>
</feature>